<dbReference type="EMBL" id="LR743510">
    <property type="protein sequence ID" value="CAA2138944.1"/>
    <property type="molecule type" value="Genomic_DNA"/>
</dbReference>
<organism evidence="3">
    <name type="scientific">Methylobacterium bullatum</name>
    <dbReference type="NCBI Taxonomy" id="570505"/>
    <lineage>
        <taxon>Bacteria</taxon>
        <taxon>Pseudomonadati</taxon>
        <taxon>Pseudomonadota</taxon>
        <taxon>Alphaproteobacteria</taxon>
        <taxon>Hyphomicrobiales</taxon>
        <taxon>Methylobacteriaceae</taxon>
        <taxon>Methylobacterium</taxon>
    </lineage>
</organism>
<dbReference type="InterPro" id="IPR021445">
    <property type="entry name" value="DUF3095"/>
</dbReference>
<name>A0A679JWE0_9HYPH</name>
<feature type="region of interest" description="Disordered" evidence="1">
    <location>
        <begin position="1"/>
        <end position="25"/>
    </location>
</feature>
<sequence length="409" mass="43179">MPARHALTDVEAGPGSPTCPQTGQAEASVSVPFRYADVPRFTRFSDVLDETRYVPVPDTWWIALCDVVMSTRAIEDGRYRSVNIAGAALITAVKNALPGADLPFVFGGDGATLLVPPEHRDTVEAVLAETVTWVREALGLDLRAALIPVAAVREAGRDLRVARYAASAHVDYAMFSGGGLAYADAAMKRGLHAIPAAPAGAKPDLTGLSCRFEAVPARDGLVLSLIVVPGEGADREAVLATLGAILAEVDASPGMGRPLPESGPPMRPPWSGLVADARAEGTLAGSGLLRGAAMFVTRGAAFALFSLGLPFGRFSPRRYRRRLAANADFRKYDDGLRLTVACPVATADRIETRLALAQEAGLVRYGVHRQDAAVVTCVSPSVLHDDHVHFVDGADGGYARAAAMLKRRP</sequence>
<accession>A0A679JWE0</accession>
<dbReference type="AlphaFoldDB" id="A0A679JWE0"/>
<protein>
    <submittedName>
        <fullName evidence="3">Uncharacterized protein</fullName>
    </submittedName>
</protein>
<keyword evidence="3" id="KW-0614">Plasmid</keyword>
<reference evidence="3" key="1">
    <citation type="submission" date="2019-12" db="EMBL/GenBank/DDBJ databases">
        <authorList>
            <person name="Cremers G."/>
        </authorList>
    </citation>
    <scope>NUCLEOTIDE SEQUENCE</scope>
    <source>
        <strain evidence="3">Mbul2</strain>
        <plasmid evidence="3">1</plasmid>
    </source>
</reference>
<evidence type="ECO:0000313" key="3">
    <source>
        <dbReference type="EMBL" id="CAA2138944.1"/>
    </source>
</evidence>
<keyword evidence="2" id="KW-1133">Transmembrane helix</keyword>
<geneLocation type="plasmid" evidence="3">
    <name>1</name>
</geneLocation>
<evidence type="ECO:0000256" key="2">
    <source>
        <dbReference type="SAM" id="Phobius"/>
    </source>
</evidence>
<dbReference type="Pfam" id="PF11294">
    <property type="entry name" value="DUF3095"/>
    <property type="match status" value="1"/>
</dbReference>
<gene>
    <name evidence="3" type="ORF">MBLL_01381</name>
</gene>
<proteinExistence type="predicted"/>
<keyword evidence="2" id="KW-0472">Membrane</keyword>
<feature type="transmembrane region" description="Helical" evidence="2">
    <location>
        <begin position="292"/>
        <end position="312"/>
    </location>
</feature>
<keyword evidence="2" id="KW-0812">Transmembrane</keyword>
<evidence type="ECO:0000256" key="1">
    <source>
        <dbReference type="SAM" id="MobiDB-lite"/>
    </source>
</evidence>